<dbReference type="Proteomes" id="UP000542674">
    <property type="component" value="Unassembled WGS sequence"/>
</dbReference>
<dbReference type="SUPFAM" id="SSF56112">
    <property type="entry name" value="Protein kinase-like (PK-like)"/>
    <property type="match status" value="1"/>
</dbReference>
<sequence length="688" mass="74019">MSAGDEERRARAVRGAVITSVHDVLSECDDLTDERVPRVVVRTRVSLDGEAQADIRAAVREVRSTFGDGDGRVRVSFELSADAADPCDVECTVPGVERPEPEAEPEPEVLDASARLLVLGFDGVEFHFLLEPGRDWLPLLRPAAGYDGTGLLLPQALSDVPHGHLVDLSFAGGVLRARRASERPDYAVSVNGTNLVPEGAAIPESGEVLFASLTGSGSRALTYELLAWSDEVPSPGTGADVLDGAPHPTESADPANPGALLVQPPAAGTKSAARRFPLPTGRTDAPVHDLHVQVLYTTATHPGSSDRSHVKIYRCATPQHAAYLRRHLATQAGLVRQANAVAGRPGERTWSVAPIHLVAVTPAPQVLTARADPSSVTTNAENRLSAWFGVPDQPQPDCFVIVASPLLEPVGWAGHEQLGTAPSGGQLSALAALAAGVDHLHFLGVAHCDIKPQNVCHHLDAQGRGVYVLVDGDAITRTGGPVAALRFTPEYASAEVIRAAQRVRAPGREVIDVREHDRFGFVLVVLTALVGIDKVDALLRGAYGKRPVDSISMVEEAVADLWSTRWDRFTEELIRPLRPGTLLDDEWSAKAWLDRLSALWSPEQEQRVVEADRVAVGTYGREVTAIRTGVQDERAPAWAEWRAELVNRIRAHQQLVARRVYRNWLWAGRVAFGVCVLLLVATIAGVLS</sequence>
<evidence type="ECO:0000313" key="4">
    <source>
        <dbReference type="Proteomes" id="UP000542674"/>
    </source>
</evidence>
<feature type="transmembrane region" description="Helical" evidence="2">
    <location>
        <begin position="664"/>
        <end position="687"/>
    </location>
</feature>
<keyword evidence="2" id="KW-0812">Transmembrane</keyword>
<keyword evidence="4" id="KW-1185">Reference proteome</keyword>
<evidence type="ECO:0000313" key="3">
    <source>
        <dbReference type="EMBL" id="MBB4966973.1"/>
    </source>
</evidence>
<organism evidence="3 4">
    <name type="scientific">Saccharothrix violaceirubra</name>
    <dbReference type="NCBI Taxonomy" id="413306"/>
    <lineage>
        <taxon>Bacteria</taxon>
        <taxon>Bacillati</taxon>
        <taxon>Actinomycetota</taxon>
        <taxon>Actinomycetes</taxon>
        <taxon>Pseudonocardiales</taxon>
        <taxon>Pseudonocardiaceae</taxon>
        <taxon>Saccharothrix</taxon>
    </lineage>
</organism>
<proteinExistence type="predicted"/>
<dbReference type="AlphaFoldDB" id="A0A7W7T5I4"/>
<dbReference type="EMBL" id="JACHJS010000001">
    <property type="protein sequence ID" value="MBB4966973.1"/>
    <property type="molecule type" value="Genomic_DNA"/>
</dbReference>
<keyword evidence="2" id="KW-1133">Transmembrane helix</keyword>
<evidence type="ECO:0000256" key="2">
    <source>
        <dbReference type="SAM" id="Phobius"/>
    </source>
</evidence>
<reference evidence="3 4" key="1">
    <citation type="submission" date="2020-08" db="EMBL/GenBank/DDBJ databases">
        <title>Sequencing the genomes of 1000 actinobacteria strains.</title>
        <authorList>
            <person name="Klenk H.-P."/>
        </authorList>
    </citation>
    <scope>NUCLEOTIDE SEQUENCE [LARGE SCALE GENOMIC DNA]</scope>
    <source>
        <strain evidence="3 4">DSM 45084</strain>
    </source>
</reference>
<accession>A0A7W7T5I4</accession>
<gene>
    <name evidence="3" type="ORF">F4559_004332</name>
</gene>
<dbReference type="InterPro" id="IPR011009">
    <property type="entry name" value="Kinase-like_dom_sf"/>
</dbReference>
<protein>
    <recommendedName>
        <fullName evidence="5">Protein kinase domain-containing protein</fullName>
    </recommendedName>
</protein>
<evidence type="ECO:0008006" key="5">
    <source>
        <dbReference type="Google" id="ProtNLM"/>
    </source>
</evidence>
<dbReference type="RefSeq" id="WP_184671315.1">
    <property type="nucleotide sequence ID" value="NZ_BAABAI010000037.1"/>
</dbReference>
<feature type="region of interest" description="Disordered" evidence="1">
    <location>
        <begin position="236"/>
        <end position="284"/>
    </location>
</feature>
<evidence type="ECO:0000256" key="1">
    <source>
        <dbReference type="SAM" id="MobiDB-lite"/>
    </source>
</evidence>
<keyword evidence="2" id="KW-0472">Membrane</keyword>
<dbReference type="Gene3D" id="1.10.510.10">
    <property type="entry name" value="Transferase(Phosphotransferase) domain 1"/>
    <property type="match status" value="1"/>
</dbReference>
<name>A0A7W7T5I4_9PSEU</name>
<comment type="caution">
    <text evidence="3">The sequence shown here is derived from an EMBL/GenBank/DDBJ whole genome shotgun (WGS) entry which is preliminary data.</text>
</comment>